<name>A0A437D2C5_ORYJA</name>
<keyword evidence="4" id="KW-1185">Reference proteome</keyword>
<organism evidence="3 4">
    <name type="scientific">Oryzias javanicus</name>
    <name type="common">Javanese ricefish</name>
    <name type="synonym">Aplocheilus javanicus</name>
    <dbReference type="NCBI Taxonomy" id="123683"/>
    <lineage>
        <taxon>Eukaryota</taxon>
        <taxon>Metazoa</taxon>
        <taxon>Chordata</taxon>
        <taxon>Craniata</taxon>
        <taxon>Vertebrata</taxon>
        <taxon>Euteleostomi</taxon>
        <taxon>Actinopterygii</taxon>
        <taxon>Neopterygii</taxon>
        <taxon>Teleostei</taxon>
        <taxon>Neoteleostei</taxon>
        <taxon>Acanthomorphata</taxon>
        <taxon>Ovalentaria</taxon>
        <taxon>Atherinomorphae</taxon>
        <taxon>Beloniformes</taxon>
        <taxon>Adrianichthyidae</taxon>
        <taxon>Oryziinae</taxon>
        <taxon>Oryzias</taxon>
    </lineage>
</organism>
<dbReference type="EMBL" id="CM012445">
    <property type="protein sequence ID" value="RVE68882.1"/>
    <property type="molecule type" value="Genomic_DNA"/>
</dbReference>
<protein>
    <submittedName>
        <fullName evidence="3">Uncharacterized protein</fullName>
    </submittedName>
</protein>
<feature type="compositionally biased region" description="Polar residues" evidence="1">
    <location>
        <begin position="29"/>
        <end position="46"/>
    </location>
</feature>
<evidence type="ECO:0000313" key="3">
    <source>
        <dbReference type="EMBL" id="RVE68882.1"/>
    </source>
</evidence>
<evidence type="ECO:0000256" key="2">
    <source>
        <dbReference type="SAM" id="SignalP"/>
    </source>
</evidence>
<feature type="chain" id="PRO_5019551509" evidence="2">
    <location>
        <begin position="24"/>
        <end position="322"/>
    </location>
</feature>
<dbReference type="OrthoDB" id="8899263at2759"/>
<feature type="region of interest" description="Disordered" evidence="1">
    <location>
        <begin position="298"/>
        <end position="322"/>
    </location>
</feature>
<evidence type="ECO:0000256" key="1">
    <source>
        <dbReference type="SAM" id="MobiDB-lite"/>
    </source>
</evidence>
<evidence type="ECO:0000313" key="4">
    <source>
        <dbReference type="Proteomes" id="UP000283210"/>
    </source>
</evidence>
<accession>A0A437D2C5</accession>
<proteinExistence type="predicted"/>
<dbReference type="Proteomes" id="UP000283210">
    <property type="component" value="Chromosome 9"/>
</dbReference>
<gene>
    <name evidence="3" type="ORF">OJAV_G00096470</name>
</gene>
<keyword evidence="2" id="KW-0732">Signal</keyword>
<feature type="compositionally biased region" description="Low complexity" evidence="1">
    <location>
        <begin position="303"/>
        <end position="315"/>
    </location>
</feature>
<sequence>MMETSRFFLGFSLFVLLVVPSCGFPAKGSKSTDQSSGDQKAATSFASHRGAQMSRSAPVYSSGVSQSVPVFVQRVPQFLPMVPSGSGLSSAGAGEPVFPVQTGYAVPAAGVSEAVQVPVQDPGFSQFVQTSPAMVGSGSGSPVLVFHEGAGSTQPGPAQAGLPESRWVVAPPSFSEQAAADSQAVGSSDFLPPVPPPPPGPVLQSGETSNIVKEAELGNYQQQTEEFGYPAEAVQPGSAFTSVLVPGQGLGGFWGSPYPGFDYRLLYGLYPPGTYTTFSQNHEKGKDYYQSIHYLKEHVSEDQGPQQQQLQQKVFHGQHQRS</sequence>
<dbReference type="AlphaFoldDB" id="A0A437D2C5"/>
<feature type="region of interest" description="Disordered" evidence="1">
    <location>
        <begin position="28"/>
        <end position="49"/>
    </location>
</feature>
<reference evidence="3 4" key="1">
    <citation type="submission" date="2018-11" db="EMBL/GenBank/DDBJ databases">
        <authorList>
            <person name="Lopez-Roques C."/>
            <person name="Donnadieu C."/>
            <person name="Bouchez O."/>
            <person name="Klopp C."/>
            <person name="Cabau C."/>
            <person name="Zahm M."/>
        </authorList>
    </citation>
    <scope>NUCLEOTIDE SEQUENCE [LARGE SCALE GENOMIC DNA]</scope>
    <source>
        <strain evidence="3">RS831</strain>
        <tissue evidence="3">Whole body</tissue>
    </source>
</reference>
<feature type="signal peptide" evidence="2">
    <location>
        <begin position="1"/>
        <end position="23"/>
    </location>
</feature>
<reference evidence="3 4" key="2">
    <citation type="submission" date="2019-01" db="EMBL/GenBank/DDBJ databases">
        <title>A chromosome length genome reference of the Java medaka (oryzias javanicus).</title>
        <authorList>
            <person name="Herpin A."/>
            <person name="Takehana Y."/>
            <person name="Naruse K."/>
            <person name="Ansai S."/>
            <person name="Kawaguchi M."/>
        </authorList>
    </citation>
    <scope>NUCLEOTIDE SEQUENCE [LARGE SCALE GENOMIC DNA]</scope>
    <source>
        <strain evidence="3">RS831</strain>
        <tissue evidence="3">Whole body</tissue>
    </source>
</reference>